<gene>
    <name evidence="3" type="ORF">MVEN_02563300</name>
</gene>
<sequence length="158" mass="17590">MVDYAITNKLTPFISMQNHYSLLYREEEREMFPMLKHFGVSSIPWSPLARGSLTRPLSSEQSRRSEMDKLSANFYTSSSAGKEIVNRVEEIAKKRGISMAQVAVAWVLSMDGVSAPIVGTTSLANLADIVGAIHVQLTEKEIKSLEEPYQPMAVIGQR</sequence>
<reference evidence="3" key="1">
    <citation type="submission" date="2020-05" db="EMBL/GenBank/DDBJ databases">
        <title>Mycena genomes resolve the evolution of fungal bioluminescence.</title>
        <authorList>
            <person name="Tsai I.J."/>
        </authorList>
    </citation>
    <scope>NUCLEOTIDE SEQUENCE</scope>
    <source>
        <strain evidence="3">CCC161011</strain>
    </source>
</reference>
<organism evidence="3 4">
    <name type="scientific">Mycena venus</name>
    <dbReference type="NCBI Taxonomy" id="2733690"/>
    <lineage>
        <taxon>Eukaryota</taxon>
        <taxon>Fungi</taxon>
        <taxon>Dikarya</taxon>
        <taxon>Basidiomycota</taxon>
        <taxon>Agaricomycotina</taxon>
        <taxon>Agaricomycetes</taxon>
        <taxon>Agaricomycetidae</taxon>
        <taxon>Agaricales</taxon>
        <taxon>Marasmiineae</taxon>
        <taxon>Mycenaceae</taxon>
        <taxon>Mycena</taxon>
    </lineage>
</organism>
<dbReference type="PANTHER" id="PTHR43364">
    <property type="entry name" value="NADH-SPECIFIC METHYLGLYOXAL REDUCTASE-RELATED"/>
    <property type="match status" value="1"/>
</dbReference>
<evidence type="ECO:0000256" key="1">
    <source>
        <dbReference type="ARBA" id="ARBA00023002"/>
    </source>
</evidence>
<dbReference type="InterPro" id="IPR036812">
    <property type="entry name" value="NAD(P)_OxRdtase_dom_sf"/>
</dbReference>
<dbReference type="PANTHER" id="PTHR43364:SF4">
    <property type="entry name" value="NAD(P)-LINKED OXIDOREDUCTASE SUPERFAMILY PROTEIN"/>
    <property type="match status" value="1"/>
</dbReference>
<feature type="domain" description="NADP-dependent oxidoreductase" evidence="2">
    <location>
        <begin position="7"/>
        <end position="147"/>
    </location>
</feature>
<dbReference type="Gene3D" id="3.20.20.100">
    <property type="entry name" value="NADP-dependent oxidoreductase domain"/>
    <property type="match status" value="1"/>
</dbReference>
<dbReference type="EMBL" id="JACAZI010000037">
    <property type="protein sequence ID" value="KAF7328234.1"/>
    <property type="molecule type" value="Genomic_DNA"/>
</dbReference>
<keyword evidence="1" id="KW-0560">Oxidoreductase</keyword>
<proteinExistence type="predicted"/>
<dbReference type="InterPro" id="IPR050523">
    <property type="entry name" value="AKR_Detox_Biosynth"/>
</dbReference>
<evidence type="ECO:0000259" key="2">
    <source>
        <dbReference type="Pfam" id="PF00248"/>
    </source>
</evidence>
<evidence type="ECO:0000313" key="3">
    <source>
        <dbReference type="EMBL" id="KAF7328234.1"/>
    </source>
</evidence>
<evidence type="ECO:0000313" key="4">
    <source>
        <dbReference type="Proteomes" id="UP000620124"/>
    </source>
</evidence>
<dbReference type="GO" id="GO:0016491">
    <property type="term" value="F:oxidoreductase activity"/>
    <property type="evidence" value="ECO:0007669"/>
    <property type="project" value="UniProtKB-KW"/>
</dbReference>
<dbReference type="AlphaFoldDB" id="A0A8H6U3I0"/>
<dbReference type="Proteomes" id="UP000620124">
    <property type="component" value="Unassembled WGS sequence"/>
</dbReference>
<protein>
    <submittedName>
        <fullName evidence="3">Aldo-ket-red domain-containing protein</fullName>
    </submittedName>
</protein>
<comment type="caution">
    <text evidence="3">The sequence shown here is derived from an EMBL/GenBank/DDBJ whole genome shotgun (WGS) entry which is preliminary data.</text>
</comment>
<name>A0A8H6U3I0_9AGAR</name>
<accession>A0A8H6U3I0</accession>
<dbReference type="OrthoDB" id="48988at2759"/>
<dbReference type="InterPro" id="IPR023210">
    <property type="entry name" value="NADP_OxRdtase_dom"/>
</dbReference>
<keyword evidence="4" id="KW-1185">Reference proteome</keyword>
<dbReference type="SUPFAM" id="SSF51430">
    <property type="entry name" value="NAD(P)-linked oxidoreductase"/>
    <property type="match status" value="1"/>
</dbReference>
<dbReference type="Pfam" id="PF00248">
    <property type="entry name" value="Aldo_ket_red"/>
    <property type="match status" value="1"/>
</dbReference>